<evidence type="ECO:0000259" key="9">
    <source>
        <dbReference type="PROSITE" id="PS51405"/>
    </source>
</evidence>
<evidence type="ECO:0000256" key="5">
    <source>
        <dbReference type="ARBA" id="ARBA00023002"/>
    </source>
</evidence>
<gene>
    <name evidence="10" type="ORF">CB0940_12114</name>
    <name evidence="11" type="ORF">RHO25_012342</name>
</gene>
<dbReference type="GO" id="GO:0004601">
    <property type="term" value="F:peroxidase activity"/>
    <property type="evidence" value="ECO:0007669"/>
    <property type="project" value="UniProtKB-KW"/>
</dbReference>
<reference evidence="11 13" key="2">
    <citation type="submission" date="2023-09" db="EMBL/GenBank/DDBJ databases">
        <title>Complete-Gapless Cercospora beticola genome.</title>
        <authorList>
            <person name="Wyatt N.A."/>
            <person name="Spanner R.E."/>
            <person name="Bolton M.D."/>
        </authorList>
    </citation>
    <scope>NUCLEOTIDE SEQUENCE [LARGE SCALE GENOMIC DNA]</scope>
    <source>
        <strain evidence="11">Cb09-40</strain>
    </source>
</reference>
<reference evidence="10 12" key="1">
    <citation type="submission" date="2015-10" db="EMBL/GenBank/DDBJ databases">
        <title>The cercosporin biosynthetic gene cluster was horizontally transferred to several fungal lineages and shown to be expanded in Cercospora beticola based on microsynteny with recipient genomes.</title>
        <authorList>
            <person name="De Jonge R."/>
            <person name="Ebert M.K."/>
            <person name="Suttle J.C."/>
            <person name="Jurick Ii W.M."/>
            <person name="Secor G.A."/>
            <person name="Thomma B.P."/>
            <person name="Van De Peer Y."/>
            <person name="Bolton M.D."/>
        </authorList>
    </citation>
    <scope>NUCLEOTIDE SEQUENCE [LARGE SCALE GENOMIC DNA]</scope>
    <source>
        <strain evidence="10 12">09-40</strain>
    </source>
</reference>
<keyword evidence="2" id="KW-0575">Peroxidase</keyword>
<keyword evidence="8" id="KW-0732">Signal</keyword>
<evidence type="ECO:0000256" key="7">
    <source>
        <dbReference type="ARBA" id="ARBA00025795"/>
    </source>
</evidence>
<proteinExistence type="inferred from homology"/>
<dbReference type="Gene3D" id="1.10.489.10">
    <property type="entry name" value="Chloroperoxidase-like"/>
    <property type="match status" value="1"/>
</dbReference>
<dbReference type="EMBL" id="LKMD01000252">
    <property type="protein sequence ID" value="PIA80031.1"/>
    <property type="molecule type" value="Genomic_DNA"/>
</dbReference>
<dbReference type="OrthoDB" id="407298at2759"/>
<evidence type="ECO:0000313" key="10">
    <source>
        <dbReference type="EMBL" id="PIA80031.1"/>
    </source>
</evidence>
<evidence type="ECO:0000256" key="6">
    <source>
        <dbReference type="ARBA" id="ARBA00023004"/>
    </source>
</evidence>
<comment type="cofactor">
    <cofactor evidence="1">
        <name>heme b</name>
        <dbReference type="ChEBI" id="CHEBI:60344"/>
    </cofactor>
</comment>
<evidence type="ECO:0000256" key="4">
    <source>
        <dbReference type="ARBA" id="ARBA00022723"/>
    </source>
</evidence>
<feature type="signal peptide" evidence="8">
    <location>
        <begin position="1"/>
        <end position="17"/>
    </location>
</feature>
<keyword evidence="5" id="KW-0560">Oxidoreductase</keyword>
<evidence type="ECO:0000256" key="2">
    <source>
        <dbReference type="ARBA" id="ARBA00022559"/>
    </source>
</evidence>
<dbReference type="PANTHER" id="PTHR33577">
    <property type="entry name" value="STERIGMATOCYSTIN BIOSYNTHESIS PEROXIDASE STCC-RELATED"/>
    <property type="match status" value="1"/>
</dbReference>
<dbReference type="Pfam" id="PF01328">
    <property type="entry name" value="Peroxidase_2"/>
    <property type="match status" value="1"/>
</dbReference>
<dbReference type="InterPro" id="IPR000028">
    <property type="entry name" value="Chloroperoxidase"/>
</dbReference>
<evidence type="ECO:0000313" key="12">
    <source>
        <dbReference type="Proteomes" id="UP000230605"/>
    </source>
</evidence>
<keyword evidence="6" id="KW-0408">Iron</keyword>
<dbReference type="AlphaFoldDB" id="A0A2G5GID1"/>
<protein>
    <submittedName>
        <fullName evidence="10">Aromatic peroxygenase</fullName>
    </submittedName>
</protein>
<dbReference type="PANTHER" id="PTHR33577:SF15">
    <property type="entry name" value="HEME HALOPEROXIDASE FAMILY PROFILE DOMAIN-CONTAINING PROTEIN"/>
    <property type="match status" value="1"/>
</dbReference>
<dbReference type="PROSITE" id="PS51405">
    <property type="entry name" value="HEME_HALOPEROXIDASE"/>
    <property type="match status" value="1"/>
</dbReference>
<dbReference type="InterPro" id="IPR036851">
    <property type="entry name" value="Chloroperoxidase-like_sf"/>
</dbReference>
<evidence type="ECO:0000313" key="11">
    <source>
        <dbReference type="EMBL" id="WPB07681.1"/>
    </source>
</evidence>
<evidence type="ECO:0000256" key="1">
    <source>
        <dbReference type="ARBA" id="ARBA00001970"/>
    </source>
</evidence>
<dbReference type="EMBL" id="CP134192">
    <property type="protein sequence ID" value="WPB07681.1"/>
    <property type="molecule type" value="Genomic_DNA"/>
</dbReference>
<keyword evidence="13" id="KW-1185">Reference proteome</keyword>
<evidence type="ECO:0000256" key="3">
    <source>
        <dbReference type="ARBA" id="ARBA00022617"/>
    </source>
</evidence>
<sequence length="419" mass="44711">MSLRIGAVVALAGQAAAFPWVARSVGIDAEEMTARDAILSARQTPGSTVCPNNPDHRGAVPFNIKFPYCGAQNGAPGFQACVFNQVPAPGDTAHAYQAPGPLDIRGPCPGLNTAANHGFLSRDGITTFSELTDAQQNVYGVGYDLAVLLAVLGVGLDGDPITRKLSLGCDATSRTATPGFGPEPGLNTHNKFEGDTSLTRNDFYTANGDNFRFNRTLYNMMSRTTGGLHNRENIGRYRFQRYQQSLNENGNFYFGPKSLLLFGASSFLYELFPNRGNLGTPDQATMDSFFLQEKLPEKWFSRVTPYTIPDVAREIGAQYFLNPVAFGGNTGKPNTFVGIGSNGPFFSNGTLPGSPEGVSCLLYQLATENIPSALGGGGEADLPPARLNWMRDTLNPVFTNASFSPAAAFGCPIVTGTAS</sequence>
<feature type="domain" description="Heme haloperoxidase family profile" evidence="9">
    <location>
        <begin position="92"/>
        <end position="313"/>
    </location>
</feature>
<keyword evidence="4" id="KW-0479">Metal-binding</keyword>
<dbReference type="Proteomes" id="UP000230605">
    <property type="component" value="Unassembled WGS sequence"/>
</dbReference>
<keyword evidence="3" id="KW-0349">Heme</keyword>
<feature type="chain" id="PRO_5013754326" evidence="8">
    <location>
        <begin position="18"/>
        <end position="419"/>
    </location>
</feature>
<comment type="similarity">
    <text evidence="7">Belongs to the chloroperoxidase family.</text>
</comment>
<evidence type="ECO:0000256" key="8">
    <source>
        <dbReference type="SAM" id="SignalP"/>
    </source>
</evidence>
<organism evidence="10 12">
    <name type="scientific">Cercospora beticola</name>
    <name type="common">Sugarbeet leaf spot fungus</name>
    <dbReference type="NCBI Taxonomy" id="122368"/>
    <lineage>
        <taxon>Eukaryota</taxon>
        <taxon>Fungi</taxon>
        <taxon>Dikarya</taxon>
        <taxon>Ascomycota</taxon>
        <taxon>Pezizomycotina</taxon>
        <taxon>Dothideomycetes</taxon>
        <taxon>Dothideomycetidae</taxon>
        <taxon>Mycosphaerellales</taxon>
        <taxon>Mycosphaerellaceae</taxon>
        <taxon>Cercospora</taxon>
    </lineage>
</organism>
<name>A0A2G5GID1_CERBT</name>
<dbReference type="Proteomes" id="UP001302367">
    <property type="component" value="Chromosome 9"/>
</dbReference>
<dbReference type="SUPFAM" id="SSF47571">
    <property type="entry name" value="Cloroperoxidase"/>
    <property type="match status" value="1"/>
</dbReference>
<dbReference type="GO" id="GO:0046872">
    <property type="term" value="F:metal ion binding"/>
    <property type="evidence" value="ECO:0007669"/>
    <property type="project" value="UniProtKB-KW"/>
</dbReference>
<evidence type="ECO:0000313" key="13">
    <source>
        <dbReference type="Proteomes" id="UP001302367"/>
    </source>
</evidence>
<accession>A0A2G5GID1</accession>